<protein>
    <submittedName>
        <fullName evidence="1">Uncharacterized protein</fullName>
    </submittedName>
</protein>
<reference evidence="1 2" key="1">
    <citation type="submission" date="2024-01" db="EMBL/GenBank/DDBJ databases">
        <title>Genome assemblies of Stephania.</title>
        <authorList>
            <person name="Yang L."/>
        </authorList>
    </citation>
    <scope>NUCLEOTIDE SEQUENCE [LARGE SCALE GENOMIC DNA]</scope>
    <source>
        <strain evidence="1">YNDBR</strain>
        <tissue evidence="1">Leaf</tissue>
    </source>
</reference>
<keyword evidence="2" id="KW-1185">Reference proteome</keyword>
<dbReference type="AlphaFoldDB" id="A0AAP0EFH4"/>
<accession>A0AAP0EFH4</accession>
<name>A0AAP0EFH4_9MAGN</name>
<gene>
    <name evidence="1" type="ORF">Syun_027362</name>
</gene>
<dbReference type="EMBL" id="JBBNAF010000012">
    <property type="protein sequence ID" value="KAK9092451.1"/>
    <property type="molecule type" value="Genomic_DNA"/>
</dbReference>
<evidence type="ECO:0000313" key="1">
    <source>
        <dbReference type="EMBL" id="KAK9092451.1"/>
    </source>
</evidence>
<proteinExistence type="predicted"/>
<organism evidence="1 2">
    <name type="scientific">Stephania yunnanensis</name>
    <dbReference type="NCBI Taxonomy" id="152371"/>
    <lineage>
        <taxon>Eukaryota</taxon>
        <taxon>Viridiplantae</taxon>
        <taxon>Streptophyta</taxon>
        <taxon>Embryophyta</taxon>
        <taxon>Tracheophyta</taxon>
        <taxon>Spermatophyta</taxon>
        <taxon>Magnoliopsida</taxon>
        <taxon>Ranunculales</taxon>
        <taxon>Menispermaceae</taxon>
        <taxon>Menispermoideae</taxon>
        <taxon>Cissampelideae</taxon>
        <taxon>Stephania</taxon>
    </lineage>
</organism>
<sequence>MMCNKSCWISPLTKCTNMYQSTSCRDLPTSPTPITSPPPCHKPTSQLTATKHMSLYLRETLDNFS</sequence>
<dbReference type="Proteomes" id="UP001420932">
    <property type="component" value="Unassembled WGS sequence"/>
</dbReference>
<evidence type="ECO:0000313" key="2">
    <source>
        <dbReference type="Proteomes" id="UP001420932"/>
    </source>
</evidence>
<comment type="caution">
    <text evidence="1">The sequence shown here is derived from an EMBL/GenBank/DDBJ whole genome shotgun (WGS) entry which is preliminary data.</text>
</comment>